<keyword evidence="2 4" id="KW-0067">ATP-binding</keyword>
<dbReference type="GO" id="GO:0005524">
    <property type="term" value="F:ATP binding"/>
    <property type="evidence" value="ECO:0007669"/>
    <property type="project" value="UniProtKB-KW"/>
</dbReference>
<accession>A0A8J2YK45</accession>
<keyword evidence="1" id="KW-0547">Nucleotide-binding</keyword>
<evidence type="ECO:0000256" key="2">
    <source>
        <dbReference type="ARBA" id="ARBA00022840"/>
    </source>
</evidence>
<dbReference type="NCBIfam" id="NF000355">
    <property type="entry name" value="ribo_prot_ABC_F"/>
    <property type="match status" value="1"/>
</dbReference>
<dbReference type="Proteomes" id="UP000628775">
    <property type="component" value="Unassembled WGS sequence"/>
</dbReference>
<dbReference type="PROSITE" id="PS00211">
    <property type="entry name" value="ABC_TRANSPORTER_1"/>
    <property type="match status" value="2"/>
</dbReference>
<dbReference type="InterPro" id="IPR032781">
    <property type="entry name" value="ABC_tran_Xtn"/>
</dbReference>
<organism evidence="4 5">
    <name type="scientific">Pullulanibacillus camelliae</name>
    <dbReference type="NCBI Taxonomy" id="1707096"/>
    <lineage>
        <taxon>Bacteria</taxon>
        <taxon>Bacillati</taxon>
        <taxon>Bacillota</taxon>
        <taxon>Bacilli</taxon>
        <taxon>Bacillales</taxon>
        <taxon>Sporolactobacillaceae</taxon>
        <taxon>Pullulanibacillus</taxon>
    </lineage>
</organism>
<dbReference type="PANTHER" id="PTHR42855:SF2">
    <property type="entry name" value="DRUG RESISTANCE ABC TRANSPORTER,ATP-BINDING PROTEIN"/>
    <property type="match status" value="1"/>
</dbReference>
<dbReference type="InterPro" id="IPR017871">
    <property type="entry name" value="ABC_transporter-like_CS"/>
</dbReference>
<reference evidence="4" key="1">
    <citation type="journal article" date="2014" name="Int. J. Syst. Evol. Microbiol.">
        <title>Complete genome sequence of Corynebacterium casei LMG S-19264T (=DSM 44701T), isolated from a smear-ripened cheese.</title>
        <authorList>
            <consortium name="US DOE Joint Genome Institute (JGI-PGF)"/>
            <person name="Walter F."/>
            <person name="Albersmeier A."/>
            <person name="Kalinowski J."/>
            <person name="Ruckert C."/>
        </authorList>
    </citation>
    <scope>NUCLEOTIDE SEQUENCE</scope>
    <source>
        <strain evidence="4">CGMCC 1.15371</strain>
    </source>
</reference>
<dbReference type="SUPFAM" id="SSF52540">
    <property type="entry name" value="P-loop containing nucleoside triphosphate hydrolases"/>
    <property type="match status" value="2"/>
</dbReference>
<dbReference type="PROSITE" id="PS50893">
    <property type="entry name" value="ABC_TRANSPORTER_2"/>
    <property type="match status" value="2"/>
</dbReference>
<dbReference type="AlphaFoldDB" id="A0A8J2YK45"/>
<dbReference type="FunFam" id="3.40.50.300:FF:000011">
    <property type="entry name" value="Putative ABC transporter ATP-binding component"/>
    <property type="match status" value="1"/>
</dbReference>
<dbReference type="Pfam" id="PF00005">
    <property type="entry name" value="ABC_tran"/>
    <property type="match status" value="2"/>
</dbReference>
<comment type="caution">
    <text evidence="4">The sequence shown here is derived from an EMBL/GenBank/DDBJ whole genome shotgun (WGS) entry which is preliminary data.</text>
</comment>
<keyword evidence="5" id="KW-1185">Reference proteome</keyword>
<dbReference type="InterPro" id="IPR027417">
    <property type="entry name" value="P-loop_NTPase"/>
</dbReference>
<gene>
    <name evidence="4" type="ORF">GCM10011391_31250</name>
</gene>
<proteinExistence type="predicted"/>
<dbReference type="Pfam" id="PF12848">
    <property type="entry name" value="ABC_tran_Xtn"/>
    <property type="match status" value="1"/>
</dbReference>
<feature type="domain" description="ABC transporter" evidence="3">
    <location>
        <begin position="329"/>
        <end position="544"/>
    </location>
</feature>
<dbReference type="Gene3D" id="3.40.50.300">
    <property type="entry name" value="P-loop containing nucleotide triphosphate hydrolases"/>
    <property type="match status" value="2"/>
</dbReference>
<dbReference type="SMART" id="SM00382">
    <property type="entry name" value="AAA"/>
    <property type="match status" value="2"/>
</dbReference>
<protein>
    <submittedName>
        <fullName evidence="4">ABC transporter ATP-binding protein</fullName>
    </submittedName>
</protein>
<dbReference type="PANTHER" id="PTHR42855">
    <property type="entry name" value="ABC TRANSPORTER ATP-BINDING SUBUNIT"/>
    <property type="match status" value="1"/>
</dbReference>
<sequence>MIICSVNHVKKNIAGQSIFDDLSLEIQEGERVAFVGPNGCGKTTLLKMIVGEEPCDRGSIAIKKGAVIGYLQQMPHMNDEMTVEAYLNSSFKALHDIAAKIKQLELQMASEADPERLTKLIERYGVFQGAFEEQGGYEIDSRVNQVAHGLGIHFLLDQQLYQLSGGEQTKVGLAALLIKEPDLLILDEPTNHLDMQAMEWLENWLRQSQKAVVMTSHDRQFLDQTVMKIIDLEEEEAPPYHGNYSHFVEEKEKRLILAFAKYEEQQKKIKQMQATIKRLKEWGNRAKPPNPKFHRQAKSMEKALEKMKKLSRPKMEQDKMALSFQADERSGKDVIRLEELTFGYDEPLFVNMTLHLRHQERAAIIGKNGVGKSTLFQLIMGRLRSQQGKVILGAQVNIGFLSQAAFEGDQEQRVIEAFRHEVAVTEGEARHALAQFLFYGEDVFKRIKDLSGGESMRLRLAQFMHQDINLLLLDEPTNHLDIPAREALEEALEDFNGTVLAISHDRWFLNHCFNKTYDLVDKKLVAYPGNYDYVKEKKSSGERV</sequence>
<name>A0A8J2YK45_9BACL</name>
<reference evidence="4" key="2">
    <citation type="submission" date="2020-09" db="EMBL/GenBank/DDBJ databases">
        <authorList>
            <person name="Sun Q."/>
            <person name="Zhou Y."/>
        </authorList>
    </citation>
    <scope>NUCLEOTIDE SEQUENCE</scope>
    <source>
        <strain evidence="4">CGMCC 1.15371</strain>
    </source>
</reference>
<dbReference type="CDD" id="cd03221">
    <property type="entry name" value="ABCF_EF-3"/>
    <property type="match status" value="2"/>
</dbReference>
<evidence type="ECO:0000259" key="3">
    <source>
        <dbReference type="PROSITE" id="PS50893"/>
    </source>
</evidence>
<evidence type="ECO:0000313" key="5">
    <source>
        <dbReference type="Proteomes" id="UP000628775"/>
    </source>
</evidence>
<dbReference type="GO" id="GO:0016887">
    <property type="term" value="F:ATP hydrolysis activity"/>
    <property type="evidence" value="ECO:0007669"/>
    <property type="project" value="InterPro"/>
</dbReference>
<dbReference type="InterPro" id="IPR003439">
    <property type="entry name" value="ABC_transporter-like_ATP-bd"/>
</dbReference>
<feature type="domain" description="ABC transporter" evidence="3">
    <location>
        <begin position="4"/>
        <end position="260"/>
    </location>
</feature>
<dbReference type="RefSeq" id="WP_188696327.1">
    <property type="nucleotide sequence ID" value="NZ_BMIR01000017.1"/>
</dbReference>
<dbReference type="EMBL" id="BMIR01000017">
    <property type="protein sequence ID" value="GGE50239.1"/>
    <property type="molecule type" value="Genomic_DNA"/>
</dbReference>
<evidence type="ECO:0000256" key="1">
    <source>
        <dbReference type="ARBA" id="ARBA00022741"/>
    </source>
</evidence>
<dbReference type="InterPro" id="IPR003593">
    <property type="entry name" value="AAA+_ATPase"/>
</dbReference>
<evidence type="ECO:0000313" key="4">
    <source>
        <dbReference type="EMBL" id="GGE50239.1"/>
    </source>
</evidence>
<dbReference type="InterPro" id="IPR051309">
    <property type="entry name" value="ABCF_ATPase"/>
</dbReference>